<name>A0ABR1IK95_9AGAR</name>
<reference evidence="2 3" key="1">
    <citation type="submission" date="2024-01" db="EMBL/GenBank/DDBJ databases">
        <title>A draft genome for the cacao thread blight pathogen Marasmiellus scandens.</title>
        <authorList>
            <person name="Baruah I.K."/>
            <person name="Leung J."/>
            <person name="Bukari Y."/>
            <person name="Amoako-Attah I."/>
            <person name="Meinhardt L.W."/>
            <person name="Bailey B.A."/>
            <person name="Cohen S.P."/>
        </authorList>
    </citation>
    <scope>NUCLEOTIDE SEQUENCE [LARGE SCALE GENOMIC DNA]</scope>
    <source>
        <strain evidence="2 3">GH-19</strain>
    </source>
</reference>
<dbReference type="EMBL" id="JBANRG010000116">
    <property type="protein sequence ID" value="KAK7434806.1"/>
    <property type="molecule type" value="Genomic_DNA"/>
</dbReference>
<feature type="region of interest" description="Disordered" evidence="1">
    <location>
        <begin position="130"/>
        <end position="191"/>
    </location>
</feature>
<proteinExistence type="predicted"/>
<comment type="caution">
    <text evidence="2">The sequence shown here is derived from an EMBL/GenBank/DDBJ whole genome shotgun (WGS) entry which is preliminary data.</text>
</comment>
<evidence type="ECO:0000313" key="2">
    <source>
        <dbReference type="EMBL" id="KAK7434806.1"/>
    </source>
</evidence>
<dbReference type="Proteomes" id="UP001498398">
    <property type="component" value="Unassembled WGS sequence"/>
</dbReference>
<gene>
    <name evidence="2" type="ORF">VKT23_019993</name>
</gene>
<feature type="compositionally biased region" description="Low complexity" evidence="1">
    <location>
        <begin position="170"/>
        <end position="184"/>
    </location>
</feature>
<feature type="region of interest" description="Disordered" evidence="1">
    <location>
        <begin position="89"/>
        <end position="109"/>
    </location>
</feature>
<keyword evidence="3" id="KW-1185">Reference proteome</keyword>
<evidence type="ECO:0000313" key="3">
    <source>
        <dbReference type="Proteomes" id="UP001498398"/>
    </source>
</evidence>
<feature type="compositionally biased region" description="Low complexity" evidence="1">
    <location>
        <begin position="130"/>
        <end position="150"/>
    </location>
</feature>
<protein>
    <submittedName>
        <fullName evidence="2">Uncharacterized protein</fullName>
    </submittedName>
</protein>
<sequence length="247" mass="26936">MSQGGGGGFSGQSNAASLIEDWKEYCSLIHKHHTPPVLNQEEFTIALLAVANGRPEGTTQPRVNPPVMTQPRVNRPVMTQPRINPAVTIQPRVNPDVPSSPQTEDEESDDYLAGRLKYSIAIPGPLHFYSLSPSQSPSPTKPKAASASPKKNIKTTLDISRNPECIPYIPKKSPTKQQSSSQAPLPSISTSSQAKQRVQYYVLDVSGSRKIVSEKERAQSLFEEMLASGLKPELTITSDLTSVIMNF</sequence>
<organism evidence="2 3">
    <name type="scientific">Marasmiellus scandens</name>
    <dbReference type="NCBI Taxonomy" id="2682957"/>
    <lineage>
        <taxon>Eukaryota</taxon>
        <taxon>Fungi</taxon>
        <taxon>Dikarya</taxon>
        <taxon>Basidiomycota</taxon>
        <taxon>Agaricomycotina</taxon>
        <taxon>Agaricomycetes</taxon>
        <taxon>Agaricomycetidae</taxon>
        <taxon>Agaricales</taxon>
        <taxon>Marasmiineae</taxon>
        <taxon>Omphalotaceae</taxon>
        <taxon>Marasmiellus</taxon>
    </lineage>
</organism>
<evidence type="ECO:0000256" key="1">
    <source>
        <dbReference type="SAM" id="MobiDB-lite"/>
    </source>
</evidence>
<accession>A0ABR1IK95</accession>